<organism evidence="2 3">
    <name type="scientific">Algoriphagus halophilus</name>
    <dbReference type="NCBI Taxonomy" id="226505"/>
    <lineage>
        <taxon>Bacteria</taxon>
        <taxon>Pseudomonadati</taxon>
        <taxon>Bacteroidota</taxon>
        <taxon>Cytophagia</taxon>
        <taxon>Cytophagales</taxon>
        <taxon>Cyclobacteriaceae</taxon>
        <taxon>Algoriphagus</taxon>
    </lineage>
</organism>
<evidence type="ECO:0000256" key="1">
    <source>
        <dbReference type="SAM" id="MobiDB-lite"/>
    </source>
</evidence>
<gene>
    <name evidence="2" type="ORF">SAMN05444394_0118</name>
</gene>
<evidence type="ECO:0000313" key="3">
    <source>
        <dbReference type="Proteomes" id="UP000185221"/>
    </source>
</evidence>
<dbReference type="AlphaFoldDB" id="A0A1N6D3C1"/>
<dbReference type="InterPro" id="IPR051082">
    <property type="entry name" value="Pentapeptide-BTB/POZ_domain"/>
</dbReference>
<evidence type="ECO:0000313" key="2">
    <source>
        <dbReference type="EMBL" id="SIN65330.1"/>
    </source>
</evidence>
<proteinExistence type="predicted"/>
<feature type="compositionally biased region" description="Basic and acidic residues" evidence="1">
    <location>
        <begin position="561"/>
        <end position="573"/>
    </location>
</feature>
<dbReference type="SUPFAM" id="SSF141571">
    <property type="entry name" value="Pentapeptide repeat-like"/>
    <property type="match status" value="2"/>
</dbReference>
<reference evidence="3" key="1">
    <citation type="submission" date="2016-11" db="EMBL/GenBank/DDBJ databases">
        <authorList>
            <person name="Varghese N."/>
            <person name="Submissions S."/>
        </authorList>
    </citation>
    <scope>NUCLEOTIDE SEQUENCE [LARGE SCALE GENOMIC DNA]</scope>
    <source>
        <strain evidence="3">DSM 15292</strain>
    </source>
</reference>
<name>A0A1N6D3C1_9BACT</name>
<dbReference type="EMBL" id="FSRC01000001">
    <property type="protein sequence ID" value="SIN65330.1"/>
    <property type="molecule type" value="Genomic_DNA"/>
</dbReference>
<dbReference type="PANTHER" id="PTHR14136:SF17">
    <property type="entry name" value="BTB_POZ DOMAIN-CONTAINING PROTEIN KCTD9"/>
    <property type="match status" value="1"/>
</dbReference>
<protein>
    <submittedName>
        <fullName evidence="2">Uncharacterized protein YjbI, contains pentapeptide repeats</fullName>
    </submittedName>
</protein>
<dbReference type="Pfam" id="PF00805">
    <property type="entry name" value="Pentapeptide"/>
    <property type="match status" value="6"/>
</dbReference>
<dbReference type="PANTHER" id="PTHR14136">
    <property type="entry name" value="BTB_POZ DOMAIN-CONTAINING PROTEIN KCTD9"/>
    <property type="match status" value="1"/>
</dbReference>
<feature type="region of interest" description="Disordered" evidence="1">
    <location>
        <begin position="561"/>
        <end position="580"/>
    </location>
</feature>
<dbReference type="InterPro" id="IPR001646">
    <property type="entry name" value="5peptide_repeat"/>
</dbReference>
<dbReference type="Gene3D" id="2.160.20.80">
    <property type="entry name" value="E3 ubiquitin-protein ligase SopA"/>
    <property type="match status" value="3"/>
</dbReference>
<dbReference type="STRING" id="226505.SAMN05444394_0118"/>
<sequence length="580" mass="64729">MKSENEITPIELLEVLKKGAQVWGEWLKKNALTENFDDYFNSNFLDSDIEYISEKDMMERRVKINGLCKLDLSGFDLQEFDLRFFNLKGANLEGANLSNANLEGVTLEKANLKEANLKGAILKKANLKEANLERVNPTSVSELDEPLFSENPRSNPGKAADFSAANLEGANLSHANLEGVNLYEAILTEAILTEVTLIEAVLDLGDFTKANLLNANLCKASMGYANFTEANLHKAYLPYSSLFNVNLKGANLQEVDLQEANLSGANLSGANLEKANLEKTNLEKANLEGANLTQVALTQAILLSANFSGATIRNSILAYTIMIDTNLSSADLTNSILTGSNFTYTKIENAIFDGCNVYGISVWDLIGEPASQNNLVITNQQEPNVNPIITVDDIEVAQFIYLMLNNTKIRKILTTITGKGVLILGRFSPERKKILDAIRNKLRELDYVPMMFDFEQVESRDYTETIQILAGMSRFVIADITSPKSSPLELQATVPNFKIPLIPIIQEDEQAFAMFSDLKGKYKWVLEELKYTSEVDLIKAFQKGIIDRAIEKEKELFKEKEKPKFDKDVKDNRPSTSDYF</sequence>
<accession>A0A1N6D3C1</accession>
<dbReference type="Proteomes" id="UP000185221">
    <property type="component" value="Unassembled WGS sequence"/>
</dbReference>
<dbReference type="OrthoDB" id="67652at2"/>
<dbReference type="RefSeq" id="WP_074222914.1">
    <property type="nucleotide sequence ID" value="NZ_FSRC01000001.1"/>
</dbReference>
<keyword evidence="3" id="KW-1185">Reference proteome</keyword>